<protein>
    <submittedName>
        <fullName evidence="2">Uncharacterized protein</fullName>
    </submittedName>
</protein>
<gene>
    <name evidence="2" type="ORF">GCM10023156_60220</name>
</gene>
<comment type="caution">
    <text evidence="2">The sequence shown here is derived from an EMBL/GenBank/DDBJ whole genome shotgun (WGS) entry which is preliminary data.</text>
</comment>
<accession>A0ABP8NKE4</accession>
<proteinExistence type="predicted"/>
<keyword evidence="3" id="KW-1185">Reference proteome</keyword>
<dbReference type="RefSeq" id="WP_345327373.1">
    <property type="nucleotide sequence ID" value="NZ_BAABGA010000099.1"/>
</dbReference>
<organism evidence="2 3">
    <name type="scientific">Novipirellula rosea</name>
    <dbReference type="NCBI Taxonomy" id="1031540"/>
    <lineage>
        <taxon>Bacteria</taxon>
        <taxon>Pseudomonadati</taxon>
        <taxon>Planctomycetota</taxon>
        <taxon>Planctomycetia</taxon>
        <taxon>Pirellulales</taxon>
        <taxon>Pirellulaceae</taxon>
        <taxon>Novipirellula</taxon>
    </lineage>
</organism>
<evidence type="ECO:0000256" key="1">
    <source>
        <dbReference type="SAM" id="SignalP"/>
    </source>
</evidence>
<evidence type="ECO:0000313" key="3">
    <source>
        <dbReference type="Proteomes" id="UP001500840"/>
    </source>
</evidence>
<sequence length="142" mass="15854">MRAILLIFVAASSSFFSGEAIAQSCYSFTGYTDNCWPSTQEDVYCTGECFPVSGVCKSGVNIQIQYDTTTTWDEVIYEPNEDTGYHAWDEYYVLCTYDADCICVPDSESSTGRACAADLTTETLDEYLIYFLDTDDPCFPLP</sequence>
<keyword evidence="1" id="KW-0732">Signal</keyword>
<evidence type="ECO:0000313" key="2">
    <source>
        <dbReference type="EMBL" id="GAA4468774.1"/>
    </source>
</evidence>
<dbReference type="Proteomes" id="UP001500840">
    <property type="component" value="Unassembled WGS sequence"/>
</dbReference>
<dbReference type="EMBL" id="BAABGA010000099">
    <property type="protein sequence ID" value="GAA4468774.1"/>
    <property type="molecule type" value="Genomic_DNA"/>
</dbReference>
<feature type="signal peptide" evidence="1">
    <location>
        <begin position="1"/>
        <end position="22"/>
    </location>
</feature>
<name>A0ABP8NKE4_9BACT</name>
<reference evidence="3" key="1">
    <citation type="journal article" date="2019" name="Int. J. Syst. Evol. Microbiol.">
        <title>The Global Catalogue of Microorganisms (GCM) 10K type strain sequencing project: providing services to taxonomists for standard genome sequencing and annotation.</title>
        <authorList>
            <consortium name="The Broad Institute Genomics Platform"/>
            <consortium name="The Broad Institute Genome Sequencing Center for Infectious Disease"/>
            <person name="Wu L."/>
            <person name="Ma J."/>
        </authorList>
    </citation>
    <scope>NUCLEOTIDE SEQUENCE [LARGE SCALE GENOMIC DNA]</scope>
    <source>
        <strain evidence="3">JCM 17759</strain>
    </source>
</reference>
<feature type="chain" id="PRO_5045909513" evidence="1">
    <location>
        <begin position="23"/>
        <end position="142"/>
    </location>
</feature>